<sequence length="643" mass="71721">MSWSTVVKLCVIFVISFAAVDLVTAQGRGGASSSGGTPKLKEEVEFLKANLSALWDIVSALQTRAAEERQDESEELVVSLGLKKKESWGPNLKNNFDSQIRVRPQDESRSYPAVSAAYLLFRRKDYSTWRRVKNTDELYFWHRGTTLLLNLLKPDGSVQQVKLGDPIQDPDAAPQVVIAVGVWVAAELEDKLSYCLISVVQAPANSYLSGVSVKISEKYRPPRRPTLPPGLCRFEPSSHLFCENIDLIDEVKAIRLVESIRDLRVEETLRRKLKISQLESDTQVENNDEEPANNPPLANPIQQNPNLHGLNGQIMQHTQARMEVLTPIQSFLIEEKKKENMATINLSEFESYSTNPFEEMELKTLNDKEELALLLQPAGQQASYSLPFAGYPNPPQPITWGENQPPAFQPTVHPYSKPSTDWLQTDAHFFNVDTKSMIGMFNTTVEVPLIPSTSVSRKNLRQAKSVPDLSDASIGIGGPSSLENSSITEFMSPSKRLSSRTPPPRLSAESISRPKPKPILNLQCPWEKNLSVEGKRLVQQLSDMGFPRERSAKVITRLGVNEKDAVDQLLLIQKLEDSGHFIDRIESALDVLRPCNDYPKLVENHLTLVNQLAGLGFDLTKINSALVAAGHDCDKAIDLLLMK</sequence>
<dbReference type="GO" id="GO:0000813">
    <property type="term" value="C:ESCRT I complex"/>
    <property type="evidence" value="ECO:0007669"/>
    <property type="project" value="InterPro"/>
</dbReference>
<dbReference type="GO" id="GO:0043130">
    <property type="term" value="F:ubiquitin binding"/>
    <property type="evidence" value="ECO:0007669"/>
    <property type="project" value="InterPro"/>
</dbReference>
<proteinExistence type="evidence at transcript level"/>
<dbReference type="SUPFAM" id="SSF51182">
    <property type="entry name" value="RmlC-like cupins"/>
    <property type="match status" value="1"/>
</dbReference>
<name>A0A4Y7NM75_9CRUS</name>
<feature type="signal peptide" evidence="2">
    <location>
        <begin position="1"/>
        <end position="25"/>
    </location>
</feature>
<dbReference type="SMART" id="SM00165">
    <property type="entry name" value="UBA"/>
    <property type="match status" value="2"/>
</dbReference>
<dbReference type="GO" id="GO:0043162">
    <property type="term" value="P:ubiquitin-dependent protein catabolic process via the multivesicular body sorting pathway"/>
    <property type="evidence" value="ECO:0007669"/>
    <property type="project" value="InterPro"/>
</dbReference>
<evidence type="ECO:0000256" key="2">
    <source>
        <dbReference type="SAM" id="SignalP"/>
    </source>
</evidence>
<accession>A0A4Y7NM75</accession>
<dbReference type="InterPro" id="IPR015940">
    <property type="entry name" value="UBA"/>
</dbReference>
<feature type="domain" description="UBA" evidence="3">
    <location>
        <begin position="600"/>
        <end position="643"/>
    </location>
</feature>
<feature type="region of interest" description="Disordered" evidence="1">
    <location>
        <begin position="484"/>
        <end position="514"/>
    </location>
</feature>
<dbReference type="Gene3D" id="2.60.120.10">
    <property type="entry name" value="Jelly Rolls"/>
    <property type="match status" value="1"/>
</dbReference>
<dbReference type="InterPro" id="IPR009327">
    <property type="entry name" value="Cupin_DUF985"/>
</dbReference>
<dbReference type="InterPro" id="IPR011051">
    <property type="entry name" value="RmlC_Cupin_sf"/>
</dbReference>
<dbReference type="EMBL" id="LR024057">
    <property type="protein sequence ID" value="SVE93676.1"/>
    <property type="molecule type" value="mRNA"/>
</dbReference>
<feature type="chain" id="PRO_5021319034" evidence="2">
    <location>
        <begin position="26"/>
        <end position="643"/>
    </location>
</feature>
<dbReference type="AlphaFoldDB" id="A0A4Y7NM75"/>
<dbReference type="SUPFAM" id="SSF46934">
    <property type="entry name" value="UBA-like"/>
    <property type="match status" value="1"/>
</dbReference>
<evidence type="ECO:0000259" key="3">
    <source>
        <dbReference type="PROSITE" id="PS50030"/>
    </source>
</evidence>
<keyword evidence="2" id="KW-0732">Signal</keyword>
<dbReference type="Gene3D" id="1.20.120.1920">
    <property type="entry name" value="UBAP1 SOUBA domain"/>
    <property type="match status" value="1"/>
</dbReference>
<dbReference type="InterPro" id="IPR038870">
    <property type="entry name" value="UBAP1"/>
</dbReference>
<dbReference type="InterPro" id="IPR014710">
    <property type="entry name" value="RmlC-like_jellyroll"/>
</dbReference>
<dbReference type="PANTHER" id="PTHR15960">
    <property type="entry name" value="LD44032P"/>
    <property type="match status" value="1"/>
</dbReference>
<reference evidence="4" key="1">
    <citation type="submission" date="2018-08" db="EMBL/GenBank/DDBJ databases">
        <authorList>
            <person name="Cornetti L."/>
        </authorList>
    </citation>
    <scope>NUCLEOTIDE SEQUENCE</scope>
    <source>
        <strain evidence="4">BE-ASS</strain>
    </source>
</reference>
<feature type="compositionally biased region" description="Polar residues" evidence="1">
    <location>
        <begin position="484"/>
        <end position="500"/>
    </location>
</feature>
<evidence type="ECO:0000256" key="1">
    <source>
        <dbReference type="SAM" id="MobiDB-lite"/>
    </source>
</evidence>
<protein>
    <submittedName>
        <fullName evidence="4">EOG090X07V0</fullName>
    </submittedName>
</protein>
<gene>
    <name evidence="4" type="primary">EOG090X07V0</name>
</gene>
<feature type="domain" description="UBA" evidence="3">
    <location>
        <begin position="531"/>
        <end position="572"/>
    </location>
</feature>
<dbReference type="PROSITE" id="PS50030">
    <property type="entry name" value="UBA"/>
    <property type="match status" value="2"/>
</dbReference>
<dbReference type="InterPro" id="IPR042575">
    <property type="entry name" value="UBAP1_C"/>
</dbReference>
<feature type="region of interest" description="Disordered" evidence="1">
    <location>
        <begin position="279"/>
        <end position="307"/>
    </location>
</feature>
<dbReference type="Pfam" id="PF06172">
    <property type="entry name" value="Cupin_5"/>
    <property type="match status" value="1"/>
</dbReference>
<evidence type="ECO:0000313" key="4">
    <source>
        <dbReference type="EMBL" id="SVE93676.1"/>
    </source>
</evidence>
<dbReference type="InterPro" id="IPR009060">
    <property type="entry name" value="UBA-like_sf"/>
</dbReference>
<organism evidence="4">
    <name type="scientific">Scapholeberis mucronata</name>
    <dbReference type="NCBI Taxonomy" id="202097"/>
    <lineage>
        <taxon>Eukaryota</taxon>
        <taxon>Metazoa</taxon>
        <taxon>Ecdysozoa</taxon>
        <taxon>Arthropoda</taxon>
        <taxon>Crustacea</taxon>
        <taxon>Branchiopoda</taxon>
        <taxon>Diplostraca</taxon>
        <taxon>Cladocera</taxon>
        <taxon>Anomopoda</taxon>
        <taxon>Daphniidae</taxon>
        <taxon>Scapholeberis</taxon>
    </lineage>
</organism>
<dbReference type="PANTHER" id="PTHR15960:SF5">
    <property type="entry name" value="LD44032P"/>
    <property type="match status" value="1"/>
</dbReference>